<name>A0A1Y3BI09_EURMA</name>
<dbReference type="EMBL" id="MUJZ01021948">
    <property type="protein sequence ID" value="OTF79664.1"/>
    <property type="molecule type" value="Genomic_DNA"/>
</dbReference>
<feature type="domain" description="PH" evidence="3">
    <location>
        <begin position="67"/>
        <end position="161"/>
    </location>
</feature>
<dbReference type="PROSITE" id="PS50003">
    <property type="entry name" value="PH_DOMAIN"/>
    <property type="match status" value="1"/>
</dbReference>
<organism evidence="4 5">
    <name type="scientific">Euroglyphus maynei</name>
    <name type="common">Mayne's house dust mite</name>
    <dbReference type="NCBI Taxonomy" id="6958"/>
    <lineage>
        <taxon>Eukaryota</taxon>
        <taxon>Metazoa</taxon>
        <taxon>Ecdysozoa</taxon>
        <taxon>Arthropoda</taxon>
        <taxon>Chelicerata</taxon>
        <taxon>Arachnida</taxon>
        <taxon>Acari</taxon>
        <taxon>Acariformes</taxon>
        <taxon>Sarcoptiformes</taxon>
        <taxon>Astigmata</taxon>
        <taxon>Psoroptidia</taxon>
        <taxon>Analgoidea</taxon>
        <taxon>Pyroglyphidae</taxon>
        <taxon>Pyroglyphinae</taxon>
        <taxon>Euroglyphus</taxon>
    </lineage>
</organism>
<keyword evidence="1" id="KW-0677">Repeat</keyword>
<evidence type="ECO:0000259" key="3">
    <source>
        <dbReference type="PROSITE" id="PS50003"/>
    </source>
</evidence>
<dbReference type="SMART" id="SM00233">
    <property type="entry name" value="PH"/>
    <property type="match status" value="1"/>
</dbReference>
<dbReference type="PANTHER" id="PTHR22903">
    <property type="entry name" value="PLEKHH PROTEIN"/>
    <property type="match status" value="1"/>
</dbReference>
<comment type="caution">
    <text evidence="4">The sequence shown here is derived from an EMBL/GenBank/DDBJ whole genome shotgun (WGS) entry which is preliminary data.</text>
</comment>
<dbReference type="Proteomes" id="UP000194236">
    <property type="component" value="Unassembled WGS sequence"/>
</dbReference>
<feature type="non-terminal residue" evidence="4">
    <location>
        <position position="1"/>
    </location>
</feature>
<evidence type="ECO:0000313" key="5">
    <source>
        <dbReference type="Proteomes" id="UP000194236"/>
    </source>
</evidence>
<protein>
    <recommendedName>
        <fullName evidence="3">PH domain-containing protein</fullName>
    </recommendedName>
</protein>
<evidence type="ECO:0000256" key="2">
    <source>
        <dbReference type="SAM" id="MobiDB-lite"/>
    </source>
</evidence>
<feature type="region of interest" description="Disordered" evidence="2">
    <location>
        <begin position="1"/>
        <end position="68"/>
    </location>
</feature>
<sequence length="161" mass="18540">TTATANNNHSGQSNTLKKQSSGETTRSDSDSDDIDPTSIEFRHPESTLPGRSQNNNNNNRHNHQRDNSTFKGYLFKKGALLKAWKQRWFVLDTTQHQLRYYDSESDIYCKGYIDLSDVVSVMSTNDSLVFELQLAKRIYNFMAIDEKDAHDWIERISACLQ</sequence>
<dbReference type="FunFam" id="2.30.29.30:FF:000286">
    <property type="entry name" value="PH-protein kinase domain containing protein"/>
    <property type="match status" value="1"/>
</dbReference>
<dbReference type="InterPro" id="IPR001849">
    <property type="entry name" value="PH_domain"/>
</dbReference>
<dbReference type="AlphaFoldDB" id="A0A1Y3BI09"/>
<proteinExistence type="predicted"/>
<dbReference type="OrthoDB" id="74314at2759"/>
<accession>A0A1Y3BI09</accession>
<dbReference type="PANTHER" id="PTHR22903:SF8">
    <property type="entry name" value="MAX-1A"/>
    <property type="match status" value="1"/>
</dbReference>
<keyword evidence="5" id="KW-1185">Reference proteome</keyword>
<evidence type="ECO:0000313" key="4">
    <source>
        <dbReference type="EMBL" id="OTF79664.1"/>
    </source>
</evidence>
<evidence type="ECO:0000256" key="1">
    <source>
        <dbReference type="ARBA" id="ARBA00022737"/>
    </source>
</evidence>
<dbReference type="Pfam" id="PF00169">
    <property type="entry name" value="PH"/>
    <property type="match status" value="1"/>
</dbReference>
<gene>
    <name evidence="4" type="ORF">BLA29_009760</name>
</gene>
<reference evidence="4 5" key="1">
    <citation type="submission" date="2017-03" db="EMBL/GenBank/DDBJ databases">
        <title>Genome Survey of Euroglyphus maynei.</title>
        <authorList>
            <person name="Arlian L.G."/>
            <person name="Morgan M.S."/>
            <person name="Rider S.D."/>
        </authorList>
    </citation>
    <scope>NUCLEOTIDE SEQUENCE [LARGE SCALE GENOMIC DNA]</scope>
    <source>
        <strain evidence="4">Arlian Lab</strain>
        <tissue evidence="4">Whole body</tissue>
    </source>
</reference>
<dbReference type="InterPro" id="IPR011993">
    <property type="entry name" value="PH-like_dom_sf"/>
</dbReference>
<feature type="compositionally biased region" description="Polar residues" evidence="2">
    <location>
        <begin position="1"/>
        <end position="19"/>
    </location>
</feature>
<dbReference type="Gene3D" id="2.30.29.30">
    <property type="entry name" value="Pleckstrin-homology domain (PH domain)/Phosphotyrosine-binding domain (PTB)"/>
    <property type="match status" value="1"/>
</dbReference>
<dbReference type="SUPFAM" id="SSF50729">
    <property type="entry name" value="PH domain-like"/>
    <property type="match status" value="1"/>
</dbReference>